<organism evidence="2 3">
    <name type="scientific">Acaromyces ingoldii</name>
    <dbReference type="NCBI Taxonomy" id="215250"/>
    <lineage>
        <taxon>Eukaryota</taxon>
        <taxon>Fungi</taxon>
        <taxon>Dikarya</taxon>
        <taxon>Basidiomycota</taxon>
        <taxon>Ustilaginomycotina</taxon>
        <taxon>Exobasidiomycetes</taxon>
        <taxon>Exobasidiales</taxon>
        <taxon>Cryptobasidiaceae</taxon>
        <taxon>Acaromyces</taxon>
    </lineage>
</organism>
<dbReference type="InParanoid" id="A0A316YBS9"/>
<dbReference type="EMBL" id="KZ819643">
    <property type="protein sequence ID" value="PWN86701.1"/>
    <property type="molecule type" value="Genomic_DNA"/>
</dbReference>
<name>A0A316YBS9_9BASI</name>
<accession>A0A316YBS9</accession>
<proteinExistence type="predicted"/>
<gene>
    <name evidence="2" type="ORF">FA10DRAFT_51493</name>
</gene>
<dbReference type="AlphaFoldDB" id="A0A316YBS9"/>
<feature type="compositionally biased region" description="Acidic residues" evidence="1">
    <location>
        <begin position="23"/>
        <end position="34"/>
    </location>
</feature>
<keyword evidence="3" id="KW-1185">Reference proteome</keyword>
<feature type="region of interest" description="Disordered" evidence="1">
    <location>
        <begin position="1"/>
        <end position="38"/>
    </location>
</feature>
<sequence>MSSHSVASLGAIDRGELQSEGGSDADEECEEDGDSAAASASQVLLLELGSPRSRPRLEEDGAGCLSTTLRWRREVDLFAPGHISHVLIASGFIMGKCSSSSDRCASTCRSMSASKAIEVQSMGKAKMASRLTSPRMTEASSACDRCRAMFCWLAVVRRTPDHGEQGQSWCWRYCLQTPSSCWFCWKTTTKK</sequence>
<protein>
    <submittedName>
        <fullName evidence="2">Uncharacterized protein</fullName>
    </submittedName>
</protein>
<evidence type="ECO:0000313" key="2">
    <source>
        <dbReference type="EMBL" id="PWN86701.1"/>
    </source>
</evidence>
<dbReference type="RefSeq" id="XP_025373899.1">
    <property type="nucleotide sequence ID" value="XM_025525536.1"/>
</dbReference>
<reference evidence="2 3" key="1">
    <citation type="journal article" date="2018" name="Mol. Biol. Evol.">
        <title>Broad Genomic Sampling Reveals a Smut Pathogenic Ancestry of the Fungal Clade Ustilaginomycotina.</title>
        <authorList>
            <person name="Kijpornyongpan T."/>
            <person name="Mondo S.J."/>
            <person name="Barry K."/>
            <person name="Sandor L."/>
            <person name="Lee J."/>
            <person name="Lipzen A."/>
            <person name="Pangilinan J."/>
            <person name="LaButti K."/>
            <person name="Hainaut M."/>
            <person name="Henrissat B."/>
            <person name="Grigoriev I.V."/>
            <person name="Spatafora J.W."/>
            <person name="Aime M.C."/>
        </authorList>
    </citation>
    <scope>NUCLEOTIDE SEQUENCE [LARGE SCALE GENOMIC DNA]</scope>
    <source>
        <strain evidence="2 3">MCA 4198</strain>
    </source>
</reference>
<dbReference type="GeneID" id="37047452"/>
<evidence type="ECO:0000313" key="3">
    <source>
        <dbReference type="Proteomes" id="UP000245768"/>
    </source>
</evidence>
<evidence type="ECO:0000256" key="1">
    <source>
        <dbReference type="SAM" id="MobiDB-lite"/>
    </source>
</evidence>
<dbReference type="Proteomes" id="UP000245768">
    <property type="component" value="Unassembled WGS sequence"/>
</dbReference>